<sequence length="208" mass="23113">MSTDFTEFNETNDLNEINENVRISEIIETAYDTSISDCPPDPQIVVEGPTAPTIYTIPTFINVYSISEQKIAENGCILFDNTNSLYGNCSHIPNTSEIYIWKPGFYSVYISIFLANSCQFSLLKNSLYTSPASVVGSFHSSSQNTNYFIIQLKDDDMIIPTELSSTGYACKLQLVNNTINNPYVSIGSYNYGNKIPQISASITIQSIL</sequence>
<accession>A0A6C0JRX0</accession>
<evidence type="ECO:0000313" key="1">
    <source>
        <dbReference type="EMBL" id="QHU06404.1"/>
    </source>
</evidence>
<organism evidence="1">
    <name type="scientific">viral metagenome</name>
    <dbReference type="NCBI Taxonomy" id="1070528"/>
    <lineage>
        <taxon>unclassified sequences</taxon>
        <taxon>metagenomes</taxon>
        <taxon>organismal metagenomes</taxon>
    </lineage>
</organism>
<dbReference type="AlphaFoldDB" id="A0A6C0JRX0"/>
<name>A0A6C0JRX0_9ZZZZ</name>
<reference evidence="1" key="1">
    <citation type="journal article" date="2020" name="Nature">
        <title>Giant virus diversity and host interactions through global metagenomics.</title>
        <authorList>
            <person name="Schulz F."/>
            <person name="Roux S."/>
            <person name="Paez-Espino D."/>
            <person name="Jungbluth S."/>
            <person name="Walsh D.A."/>
            <person name="Denef V.J."/>
            <person name="McMahon K.D."/>
            <person name="Konstantinidis K.T."/>
            <person name="Eloe-Fadrosh E.A."/>
            <person name="Kyrpides N.C."/>
            <person name="Woyke T."/>
        </authorList>
    </citation>
    <scope>NUCLEOTIDE SEQUENCE</scope>
    <source>
        <strain evidence="1">GVMAG-M-3300027747-57</strain>
    </source>
</reference>
<dbReference type="EMBL" id="MN740433">
    <property type="protein sequence ID" value="QHU06404.1"/>
    <property type="molecule type" value="Genomic_DNA"/>
</dbReference>
<evidence type="ECO:0008006" key="2">
    <source>
        <dbReference type="Google" id="ProtNLM"/>
    </source>
</evidence>
<proteinExistence type="predicted"/>
<protein>
    <recommendedName>
        <fullName evidence="2">TNF family profile domain-containing protein</fullName>
    </recommendedName>
</protein>